<evidence type="ECO:0008006" key="3">
    <source>
        <dbReference type="Google" id="ProtNLM"/>
    </source>
</evidence>
<protein>
    <recommendedName>
        <fullName evidence="3">Glycosylase</fullName>
    </recommendedName>
</protein>
<dbReference type="PROSITE" id="PS51257">
    <property type="entry name" value="PROKAR_LIPOPROTEIN"/>
    <property type="match status" value="1"/>
</dbReference>
<gene>
    <name evidence="1" type="ORF">SAMN04488514_101586</name>
</gene>
<dbReference type="PANTHER" id="PTHR35279">
    <property type="match status" value="1"/>
</dbReference>
<organism evidence="1 2">
    <name type="scientific">Kriegella aquimaris</name>
    <dbReference type="NCBI Taxonomy" id="192904"/>
    <lineage>
        <taxon>Bacteria</taxon>
        <taxon>Pseudomonadati</taxon>
        <taxon>Bacteroidota</taxon>
        <taxon>Flavobacteriia</taxon>
        <taxon>Flavobacteriales</taxon>
        <taxon>Flavobacteriaceae</taxon>
        <taxon>Kriegella</taxon>
    </lineage>
</organism>
<dbReference type="AlphaFoldDB" id="A0A1G9JJD8"/>
<evidence type="ECO:0000313" key="2">
    <source>
        <dbReference type="Proteomes" id="UP000199440"/>
    </source>
</evidence>
<dbReference type="EMBL" id="FNGV01000001">
    <property type="protein sequence ID" value="SDL37697.1"/>
    <property type="molecule type" value="Genomic_DNA"/>
</dbReference>
<dbReference type="InterPro" id="IPR023296">
    <property type="entry name" value="Glyco_hydro_beta-prop_sf"/>
</dbReference>
<proteinExistence type="predicted"/>
<name>A0A1G9JJD8_9FLAO</name>
<dbReference type="OrthoDB" id="2534034at2"/>
<dbReference type="PANTHER" id="PTHR35279:SF1">
    <property type="entry name" value="ARABINANASE_LEVANSUCRASE_INVERTASE"/>
    <property type="match status" value="1"/>
</dbReference>
<dbReference type="RefSeq" id="WP_089885078.1">
    <property type="nucleotide sequence ID" value="NZ_FNGV01000001.1"/>
</dbReference>
<dbReference type="Proteomes" id="UP000199440">
    <property type="component" value="Unassembled WGS sequence"/>
</dbReference>
<sequence length="350" mass="40219">MKKEFVLITIVLLVLIGCKQSATPLKKVVPQKEMERVFNEIQTPFKYGVVVRQPDSTKLVDSPTIYRENGIWYMTYIIFDGQGYETWLSQSDDLLQWESKGKILSFTKDTWDANQKAGYLSLVNIDWGGDYSVEKYEDNYWMTYLGGNTAGYESGILKIGLANSNTITEAKEWNTTNAPLLSPEDKDVRWFENKTIYKSLVIHDSLEHTGHPFVMYYNAKGNTGDYESIAMAVSDDMKTWQRFGEDPVITRKKGICGDAQITKIDDLYVMFYFGAFWKPGAFERFACSYDLINWTDWQGEDLIASSEPYDTKYAHKPWVIKWKGIVYHFYNAVGDQGRVIALATSKDLSK</sequence>
<dbReference type="Gene3D" id="2.115.10.20">
    <property type="entry name" value="Glycosyl hydrolase domain, family 43"/>
    <property type="match status" value="2"/>
</dbReference>
<reference evidence="2" key="1">
    <citation type="submission" date="2016-10" db="EMBL/GenBank/DDBJ databases">
        <authorList>
            <person name="Varghese N."/>
            <person name="Submissions S."/>
        </authorList>
    </citation>
    <scope>NUCLEOTIDE SEQUENCE [LARGE SCALE GENOMIC DNA]</scope>
    <source>
        <strain evidence="2">DSM 19886</strain>
    </source>
</reference>
<dbReference type="SUPFAM" id="SSF75005">
    <property type="entry name" value="Arabinanase/levansucrase/invertase"/>
    <property type="match status" value="1"/>
</dbReference>
<dbReference type="STRING" id="192904.SAMN04488514_101586"/>
<keyword evidence="2" id="KW-1185">Reference proteome</keyword>
<evidence type="ECO:0000313" key="1">
    <source>
        <dbReference type="EMBL" id="SDL37697.1"/>
    </source>
</evidence>
<accession>A0A1G9JJD8</accession>